<sequence>MFVLIPAQNNFPGLARTHSVKALLEIIDRETMGNDRREIEARLNQRRHLVPGFKHLTTVNTFNEQAFKDYFGPVDRHIGRWNTQHRNTTAVVHGVEHGTKRWRRTGHFQTDIKAFGHAQFCHHIIKVFFSDVNRTGDTHFACQLKAVFVNISDHHIACTNVFRHRRSHNTYRTCTRDQHILANQIERQRGMHSVTEGIKNGSQVVGDIVRDFEGVERRNHQILGEAARTVNTDADRVAAQMGTTATTVATVTAGDMAFARNAIANLEAFHFLTNTYHFTDIFMAHDHRHRDGFLRPLIPVIDVNVSPADGCFTDFNQQIVMPEFRYRNVGHPDALFRFQFG</sequence>
<gene>
    <name evidence="1" type="ordered locus">c4442</name>
</gene>
<accession>A0A0H2VBY7</accession>
<evidence type="ECO:0000313" key="2">
    <source>
        <dbReference type="Proteomes" id="UP000001410"/>
    </source>
</evidence>
<keyword evidence="2" id="KW-1185">Reference proteome</keyword>
<organism evidence="1 2">
    <name type="scientific">Escherichia coli O6:H1 (strain CFT073 / ATCC 700928 / UPEC)</name>
    <dbReference type="NCBI Taxonomy" id="199310"/>
    <lineage>
        <taxon>Bacteria</taxon>
        <taxon>Pseudomonadati</taxon>
        <taxon>Pseudomonadota</taxon>
        <taxon>Gammaproteobacteria</taxon>
        <taxon>Enterobacterales</taxon>
        <taxon>Enterobacteriaceae</taxon>
        <taxon>Escherichia</taxon>
    </lineage>
</organism>
<reference evidence="1 2" key="1">
    <citation type="journal article" date="2002" name="Proc. Natl. Acad. Sci. U.S.A.">
        <title>Extensive mosaic structure revealed by the complete genome sequence of uropathogenic Escherichia coli.</title>
        <authorList>
            <person name="Welch R.A."/>
            <person name="Burland V."/>
            <person name="Plunkett G.III."/>
            <person name="Redford P."/>
            <person name="Roesch P."/>
            <person name="Rasko D."/>
            <person name="Buckles E.L."/>
            <person name="Liou S.R."/>
            <person name="Boutin A."/>
            <person name="Hackett J."/>
            <person name="Stroud D."/>
            <person name="Mayhew G.F."/>
            <person name="Rose D.J."/>
            <person name="Zhou S."/>
            <person name="Schwartz D.C."/>
            <person name="Perna N.T."/>
            <person name="Mobley H.L."/>
            <person name="Donnenberg M.S."/>
            <person name="Blattner F.R."/>
        </authorList>
    </citation>
    <scope>NUCLEOTIDE SEQUENCE [LARGE SCALE GENOMIC DNA]</scope>
    <source>
        <strain evidence="2">CFT073 / ATCC 700928 / UPEC</strain>
    </source>
</reference>
<dbReference type="Proteomes" id="UP000001410">
    <property type="component" value="Chromosome"/>
</dbReference>
<dbReference type="KEGG" id="ecc:c4442"/>
<dbReference type="EMBL" id="AE014075">
    <property type="protein sequence ID" value="AAN82878.1"/>
    <property type="molecule type" value="Genomic_DNA"/>
</dbReference>
<dbReference type="AlphaFoldDB" id="A0A0H2VBY7"/>
<dbReference type="HOGENOM" id="CLU_813131_0_0_6"/>
<evidence type="ECO:0000313" key="1">
    <source>
        <dbReference type="EMBL" id="AAN82878.1"/>
    </source>
</evidence>
<protein>
    <submittedName>
        <fullName evidence="1">Uncharacterized protein</fullName>
    </submittedName>
</protein>
<name>A0A0H2VBY7_ECOL6</name>
<proteinExistence type="predicted"/>